<evidence type="ECO:0000259" key="2">
    <source>
        <dbReference type="Pfam" id="PF13962"/>
    </source>
</evidence>
<dbReference type="PANTHER" id="PTHR24177">
    <property type="entry name" value="CASKIN"/>
    <property type="match status" value="1"/>
</dbReference>
<dbReference type="InterPro" id="IPR002110">
    <property type="entry name" value="Ankyrin_rpt"/>
</dbReference>
<dbReference type="InterPro" id="IPR026961">
    <property type="entry name" value="PGG_dom"/>
</dbReference>
<proteinExistence type="predicted"/>
<dbReference type="Pfam" id="PF14223">
    <property type="entry name" value="Retrotran_gag_2"/>
    <property type="match status" value="1"/>
</dbReference>
<protein>
    <recommendedName>
        <fullName evidence="2">PGG domain-containing protein</fullName>
    </recommendedName>
</protein>
<feature type="transmembrane region" description="Helical" evidence="1">
    <location>
        <begin position="684"/>
        <end position="710"/>
    </location>
</feature>
<keyword evidence="1" id="KW-1133">Transmembrane helix</keyword>
<dbReference type="Gene3D" id="1.25.40.20">
    <property type="entry name" value="Ankyrin repeat-containing domain"/>
    <property type="match status" value="1"/>
</dbReference>
<name>A0AAD8P4I8_TARER</name>
<feature type="domain" description="PGG" evidence="2">
    <location>
        <begin position="595"/>
        <end position="708"/>
    </location>
</feature>
<keyword evidence="1" id="KW-0472">Membrane</keyword>
<evidence type="ECO:0000256" key="1">
    <source>
        <dbReference type="SAM" id="Phobius"/>
    </source>
</evidence>
<dbReference type="AlphaFoldDB" id="A0AAD8P4I8"/>
<dbReference type="Pfam" id="PF13962">
    <property type="entry name" value="PGG"/>
    <property type="match status" value="1"/>
</dbReference>
<sequence length="771" mass="88219">MKRRNRNRNNENQRRKETGCASITDNYLQSSGAPQYPYQLSHLNVANFVSIELSGIDNYVPWKEQMMCLLENHDMLGFIDGTLKKPRKNKYKEWKRSDTLAKGWIFGSLSEDVMQTVVGLETAYDVWNKLKIEYTLLPSPISTTPKEKDVDEYLELYRAILSGDWDSAQEFFMKDEDALIVKINEFGCKAIHLAVDNAENINFFEKLLDLIKPESIPTLLDDEGMNALHHAAIRDNVKAAEKLVQKNPHLLFIVDNEDILPIQKAIFNSHNNTFQYLLGACKKHITLSEKEGYDNPFVGQKGVSILGDSILSGLLDVAYDLLQEYPELATTYVAENQPALWCIANVGDAYPSSKQYNFFQRFIYSHVPMKDYGLDVMYKIPDIENLGSRHNASHVTKLIKRIYFKFWKVAVLYVPHIKHLQTDKAKHNTAIKILKFICAKVSKLKSGQTLHYEDAFLVAVCNNTLEVIEHISKTFPKSIWSTNMNDHSLSQLSIIKRSENVYNFFVHNVTHDKHLHNVLVDKERNNLLHLAGKLAPTDKLNMVSGAALQMQRELQWFQEVSKLIHPRDRNLTNKHKETPSMVFRREHENLRQKGEEWMKKTADSYTITAALIITIAFAAAITIPGGNNEDTGKATFENRPSFIIFVVSDAISMFTSTTSLLWFLSILTARYAEEDFLYKLPKRLIIGLVMLFMSVTTMLIAFSAALYILFELEDSWILIPVASITCLPIASFVTLQLPLLIDLFSSTYGRGIFGKYVSLDDHRLNNYLPPF</sequence>
<organism evidence="3 4">
    <name type="scientific">Tagetes erecta</name>
    <name type="common">African marigold</name>
    <dbReference type="NCBI Taxonomy" id="13708"/>
    <lineage>
        <taxon>Eukaryota</taxon>
        <taxon>Viridiplantae</taxon>
        <taxon>Streptophyta</taxon>
        <taxon>Embryophyta</taxon>
        <taxon>Tracheophyta</taxon>
        <taxon>Spermatophyta</taxon>
        <taxon>Magnoliopsida</taxon>
        <taxon>eudicotyledons</taxon>
        <taxon>Gunneridae</taxon>
        <taxon>Pentapetalae</taxon>
        <taxon>asterids</taxon>
        <taxon>campanulids</taxon>
        <taxon>Asterales</taxon>
        <taxon>Asteraceae</taxon>
        <taxon>Asteroideae</taxon>
        <taxon>Heliantheae alliance</taxon>
        <taxon>Tageteae</taxon>
        <taxon>Tagetes</taxon>
    </lineage>
</organism>
<dbReference type="Pfam" id="PF12796">
    <property type="entry name" value="Ank_2"/>
    <property type="match status" value="1"/>
</dbReference>
<accession>A0AAD8P4I8</accession>
<reference evidence="3" key="1">
    <citation type="journal article" date="2023" name="bioRxiv">
        <title>Improved chromosome-level genome assembly for marigold (Tagetes erecta).</title>
        <authorList>
            <person name="Jiang F."/>
            <person name="Yuan L."/>
            <person name="Wang S."/>
            <person name="Wang H."/>
            <person name="Xu D."/>
            <person name="Wang A."/>
            <person name="Fan W."/>
        </authorList>
    </citation>
    <scope>NUCLEOTIDE SEQUENCE</scope>
    <source>
        <strain evidence="3">WSJ</strain>
        <tissue evidence="3">Leaf</tissue>
    </source>
</reference>
<comment type="caution">
    <text evidence="3">The sequence shown here is derived from an EMBL/GenBank/DDBJ whole genome shotgun (WGS) entry which is preliminary data.</text>
</comment>
<dbReference type="SUPFAM" id="SSF48403">
    <property type="entry name" value="Ankyrin repeat"/>
    <property type="match status" value="1"/>
</dbReference>
<dbReference type="EMBL" id="JAUHHV010000002">
    <property type="protein sequence ID" value="KAK1431686.1"/>
    <property type="molecule type" value="Genomic_DNA"/>
</dbReference>
<dbReference type="SMART" id="SM00248">
    <property type="entry name" value="ANK"/>
    <property type="match status" value="4"/>
</dbReference>
<gene>
    <name evidence="3" type="ORF">QVD17_08232</name>
</gene>
<dbReference type="InterPro" id="IPR036770">
    <property type="entry name" value="Ankyrin_rpt-contain_sf"/>
</dbReference>
<dbReference type="PANTHER" id="PTHR24177:SF467">
    <property type="entry name" value="PGG DOMAIN, RETROTRANSPOSON COPIA-LIKE PROTEIN"/>
    <property type="match status" value="1"/>
</dbReference>
<feature type="transmembrane region" description="Helical" evidence="1">
    <location>
        <begin position="643"/>
        <end position="664"/>
    </location>
</feature>
<dbReference type="Proteomes" id="UP001229421">
    <property type="component" value="Unassembled WGS sequence"/>
</dbReference>
<keyword evidence="1" id="KW-0812">Transmembrane</keyword>
<evidence type="ECO:0000313" key="3">
    <source>
        <dbReference type="EMBL" id="KAK1431686.1"/>
    </source>
</evidence>
<dbReference type="GO" id="GO:0016020">
    <property type="term" value="C:membrane"/>
    <property type="evidence" value="ECO:0007669"/>
    <property type="project" value="TreeGrafter"/>
</dbReference>
<feature type="transmembrane region" description="Helical" evidence="1">
    <location>
        <begin position="605"/>
        <end position="623"/>
    </location>
</feature>
<keyword evidence="4" id="KW-1185">Reference proteome</keyword>
<feature type="transmembrane region" description="Helical" evidence="1">
    <location>
        <begin position="716"/>
        <end position="741"/>
    </location>
</feature>
<evidence type="ECO:0000313" key="4">
    <source>
        <dbReference type="Proteomes" id="UP001229421"/>
    </source>
</evidence>